<feature type="transmembrane region" description="Helical" evidence="1">
    <location>
        <begin position="62"/>
        <end position="80"/>
    </location>
</feature>
<evidence type="ECO:0000313" key="2">
    <source>
        <dbReference type="EMBL" id="BBJ29077.1"/>
    </source>
</evidence>
<feature type="transmembrane region" description="Helical" evidence="1">
    <location>
        <begin position="86"/>
        <end position="104"/>
    </location>
</feature>
<protein>
    <submittedName>
        <fullName evidence="2">Uncharacterized protein</fullName>
    </submittedName>
</protein>
<evidence type="ECO:0000313" key="3">
    <source>
        <dbReference type="Proteomes" id="UP000463916"/>
    </source>
</evidence>
<keyword evidence="1" id="KW-0472">Membrane</keyword>
<dbReference type="EMBL" id="AP019552">
    <property type="protein sequence ID" value="BBJ29077.1"/>
    <property type="molecule type" value="Genomic_DNA"/>
</dbReference>
<geneLocation type="plasmid" evidence="2 3">
    <name>pATS1</name>
</geneLocation>
<name>A0A6N4TEB2_9BACT</name>
<keyword evidence="2" id="KW-0614">Plasmid</keyword>
<dbReference type="Proteomes" id="UP000463916">
    <property type="component" value="Plasmid pATS1"/>
</dbReference>
<keyword evidence="1" id="KW-0812">Transmembrane</keyword>
<organism evidence="2 3">
    <name type="scientific">Athalassotoga saccharophila</name>
    <dbReference type="NCBI Taxonomy" id="1441386"/>
    <lineage>
        <taxon>Bacteria</taxon>
        <taxon>Thermotogati</taxon>
        <taxon>Thermotogota</taxon>
        <taxon>Thermotogae</taxon>
        <taxon>Mesoaciditogales</taxon>
        <taxon>Mesoaciditogaceae</taxon>
        <taxon>Athalassotoga</taxon>
    </lineage>
</organism>
<sequence length="115" mass="13275">MGILYAKCTGDKIRIRNLMTVMTVYDTDESSFHDMPVCPIFSHPLFLPSFEKIKRPLRPLQYVYIYWLLYGYFMSTVHVVDALVTLPTLSVATIVNVISVEPLFTMPKLVLERTL</sequence>
<gene>
    <name evidence="2" type="ORF">ATHSA_p10030</name>
</gene>
<accession>A0A6N4TEB2</accession>
<proteinExistence type="predicted"/>
<keyword evidence="3" id="KW-1185">Reference proteome</keyword>
<dbReference type="KEGG" id="asac:ATHSA_p10030"/>
<keyword evidence="1" id="KW-1133">Transmembrane helix</keyword>
<reference evidence="3" key="1">
    <citation type="submission" date="2019-04" db="EMBL/GenBank/DDBJ databases">
        <title>NAS-01 Genome Sequencing.</title>
        <authorList>
            <person name="Kato S."/>
            <person name="Itoh T."/>
            <person name="Ohkuma M."/>
        </authorList>
    </citation>
    <scope>NUCLEOTIDE SEQUENCE [LARGE SCALE GENOMIC DNA]</scope>
    <source>
        <strain evidence="3">NAS-01</strain>
        <plasmid evidence="3">pATS1</plasmid>
    </source>
</reference>
<dbReference type="AlphaFoldDB" id="A0A6N4TEB2"/>
<evidence type="ECO:0000256" key="1">
    <source>
        <dbReference type="SAM" id="Phobius"/>
    </source>
</evidence>